<evidence type="ECO:0000256" key="1">
    <source>
        <dbReference type="SAM" id="MobiDB-lite"/>
    </source>
</evidence>
<name>A0AAN6KYL1_9PEZI</name>
<dbReference type="AlphaFoldDB" id="A0AAN6KYL1"/>
<reference evidence="2" key="1">
    <citation type="submission" date="2021-12" db="EMBL/GenBank/DDBJ databases">
        <title>Black yeast isolated from Biological Soil Crust.</title>
        <authorList>
            <person name="Kurbessoian T."/>
        </authorList>
    </citation>
    <scope>NUCLEOTIDE SEQUENCE</scope>
    <source>
        <strain evidence="2">CCFEE 5208</strain>
    </source>
</reference>
<dbReference type="Proteomes" id="UP001175353">
    <property type="component" value="Unassembled WGS sequence"/>
</dbReference>
<dbReference type="EMBL" id="JASUXU010000015">
    <property type="protein sequence ID" value="KAK0322828.1"/>
    <property type="molecule type" value="Genomic_DNA"/>
</dbReference>
<evidence type="ECO:0000313" key="2">
    <source>
        <dbReference type="EMBL" id="KAK0322828.1"/>
    </source>
</evidence>
<dbReference type="EMBL" id="JAUJLE010000012">
    <property type="protein sequence ID" value="KAK1010207.1"/>
    <property type="molecule type" value="Genomic_DNA"/>
</dbReference>
<feature type="region of interest" description="Disordered" evidence="1">
    <location>
        <begin position="1"/>
        <end position="47"/>
    </location>
</feature>
<gene>
    <name evidence="2" type="ORF">LTR82_006285</name>
    <name evidence="3" type="ORF">LTR91_002603</name>
</gene>
<sequence>MRDTLASGQHANMDLETQHQDPTSCSAMTTPQDKVEANVPPITDDEEPSPLLRLPAELWARICKEALYAKGPSRPGNRPRKILWFGFPRNFVRRPQPAITRTCRILRAELLPQFYASRKRFIIYFQPWTDEQNLEENEAMCAWLHVIGSANRRCLKEVALCCKPALLKEELRALRKALRRNGVSSTVERSKTSEVVEYIRNRRKYRPGEFMKYPLVFT</sequence>
<comment type="caution">
    <text evidence="3">The sequence shown here is derived from an EMBL/GenBank/DDBJ whole genome shotgun (WGS) entry which is preliminary data.</text>
</comment>
<dbReference type="Proteomes" id="UP001168146">
    <property type="component" value="Unassembled WGS sequence"/>
</dbReference>
<evidence type="ECO:0000313" key="3">
    <source>
        <dbReference type="EMBL" id="KAK1010207.1"/>
    </source>
</evidence>
<organism evidence="3 4">
    <name type="scientific">Friedmanniomyces endolithicus</name>
    <dbReference type="NCBI Taxonomy" id="329885"/>
    <lineage>
        <taxon>Eukaryota</taxon>
        <taxon>Fungi</taxon>
        <taxon>Dikarya</taxon>
        <taxon>Ascomycota</taxon>
        <taxon>Pezizomycotina</taxon>
        <taxon>Dothideomycetes</taxon>
        <taxon>Dothideomycetidae</taxon>
        <taxon>Mycosphaerellales</taxon>
        <taxon>Teratosphaeriaceae</taxon>
        <taxon>Friedmanniomyces</taxon>
    </lineage>
</organism>
<feature type="compositionally biased region" description="Polar residues" evidence="1">
    <location>
        <begin position="20"/>
        <end position="32"/>
    </location>
</feature>
<proteinExistence type="predicted"/>
<accession>A0AAN6KYL1</accession>
<evidence type="ECO:0000313" key="4">
    <source>
        <dbReference type="Proteomes" id="UP001175353"/>
    </source>
</evidence>
<reference evidence="3" key="2">
    <citation type="submission" date="2023-06" db="EMBL/GenBank/DDBJ databases">
        <title>Black Yeasts Isolated from many extreme environments.</title>
        <authorList>
            <person name="Coleine C."/>
            <person name="Stajich J.E."/>
            <person name="Selbmann L."/>
        </authorList>
    </citation>
    <scope>NUCLEOTIDE SEQUENCE</scope>
    <source>
        <strain evidence="3">CCFEE 5200</strain>
    </source>
</reference>
<feature type="compositionally biased region" description="Polar residues" evidence="1">
    <location>
        <begin position="1"/>
        <end position="10"/>
    </location>
</feature>
<protein>
    <submittedName>
        <fullName evidence="3">Uncharacterized protein</fullName>
    </submittedName>
</protein>
<keyword evidence="4" id="KW-1185">Reference proteome</keyword>